<dbReference type="InterPro" id="IPR005546">
    <property type="entry name" value="Autotransporte_beta"/>
</dbReference>
<dbReference type="NCBIfam" id="TIGR02601">
    <property type="entry name" value="autotrns_rpt"/>
    <property type="match status" value="3"/>
</dbReference>
<feature type="non-terminal residue" evidence="4">
    <location>
        <position position="1"/>
    </location>
</feature>
<feature type="region of interest" description="Disordered" evidence="2">
    <location>
        <begin position="519"/>
        <end position="540"/>
    </location>
</feature>
<dbReference type="InterPro" id="IPR012332">
    <property type="entry name" value="Autotransporter_pectin_lyase_C"/>
</dbReference>
<evidence type="ECO:0000313" key="5">
    <source>
        <dbReference type="Proteomes" id="UP000247609"/>
    </source>
</evidence>
<dbReference type="Gene3D" id="2.40.128.130">
    <property type="entry name" value="Autotransporter beta-domain"/>
    <property type="match status" value="1"/>
</dbReference>
<evidence type="ECO:0000259" key="3">
    <source>
        <dbReference type="PROSITE" id="PS51208"/>
    </source>
</evidence>
<dbReference type="SUPFAM" id="SSF103515">
    <property type="entry name" value="Autotransporter"/>
    <property type="match status" value="1"/>
</dbReference>
<comment type="caution">
    <text evidence="4">The sequence shown here is derived from an EMBL/GenBank/DDBJ whole genome shotgun (WGS) entry which is preliminary data.</text>
</comment>
<dbReference type="InterPro" id="IPR011050">
    <property type="entry name" value="Pectin_lyase_fold/virulence"/>
</dbReference>
<dbReference type="Pfam" id="PF03797">
    <property type="entry name" value="Autotransporter"/>
    <property type="match status" value="1"/>
</dbReference>
<dbReference type="InterPro" id="IPR006315">
    <property type="entry name" value="OM_autotransptr_brl_dom"/>
</dbReference>
<dbReference type="Proteomes" id="UP000247609">
    <property type="component" value="Unassembled WGS sequence"/>
</dbReference>
<keyword evidence="1" id="KW-0732">Signal</keyword>
<name>A0A318Q4G8_9PROT</name>
<dbReference type="Gene3D" id="2.160.20.20">
    <property type="match status" value="1"/>
</dbReference>
<evidence type="ECO:0000256" key="2">
    <source>
        <dbReference type="SAM" id="MobiDB-lite"/>
    </source>
</evidence>
<gene>
    <name evidence="4" type="ORF">CFR71_15085</name>
</gene>
<dbReference type="SMART" id="SM00869">
    <property type="entry name" value="Autotransporter"/>
    <property type="match status" value="1"/>
</dbReference>
<organism evidence="4 5">
    <name type="scientific">Novacetimonas pomaceti</name>
    <dbReference type="NCBI Taxonomy" id="2021998"/>
    <lineage>
        <taxon>Bacteria</taxon>
        <taxon>Pseudomonadati</taxon>
        <taxon>Pseudomonadota</taxon>
        <taxon>Alphaproteobacteria</taxon>
        <taxon>Acetobacterales</taxon>
        <taxon>Acetobacteraceae</taxon>
        <taxon>Novacetimonas</taxon>
    </lineage>
</organism>
<dbReference type="PROSITE" id="PS51208">
    <property type="entry name" value="AUTOTRANSPORTER"/>
    <property type="match status" value="1"/>
</dbReference>
<dbReference type="RefSeq" id="WP_116790923.1">
    <property type="nucleotide sequence ID" value="NZ_NOXG01000060.1"/>
</dbReference>
<reference evidence="4 5" key="1">
    <citation type="submission" date="2017-07" db="EMBL/GenBank/DDBJ databases">
        <title>A draft genome sequence of Komagataeibacter sp. T5K1.</title>
        <authorList>
            <person name="Skraban J."/>
            <person name="Cleenwerck I."/>
            <person name="Vandamme P."/>
            <person name="Trcek J."/>
        </authorList>
    </citation>
    <scope>NUCLEOTIDE SEQUENCE [LARGE SCALE GENOMIC DNA]</scope>
    <source>
        <strain evidence="4 5">T5K1</strain>
    </source>
</reference>
<dbReference type="SUPFAM" id="SSF51126">
    <property type="entry name" value="Pectin lyase-like"/>
    <property type="match status" value="2"/>
</dbReference>
<dbReference type="InterPro" id="IPR036709">
    <property type="entry name" value="Autotransporte_beta_dom_sf"/>
</dbReference>
<accession>A0A318Q4G8</accession>
<sequence length="897" mass="89093">VSGGTETLSGANTYTGVTTVASGAGLSLPGSVAGALTTAGTTDVNGGTVAGTTTNTGTLTAEGGTLAAVANNGGTATLSDTTAGAVTNASGATFSATGGTLASAANSGTMTLGAGNTVSGDVTQTAGSLTLDGNTVDGTVAANGGTFDVASAGSTAGSLSGTASGTLDGTLDLTKASSTYSGGMSGSGGLTVSGGTETLTGANTYTGATTISGGTLQLGDGGTTGSLSDSSAIHDNGQLTIDHGNAFAMAQTIDGTGSLTQAGTGRTTLSGVNTYSGGTAITGGTLVGTTSSFGSGGIVDNAALEVSQDTSGTLANTLSGNGSFTKSGTGTVAIDGDDSAFTGRTDISAGMLDVDGSLANSAVTVDNGGTLSGTGTVGSTNVAAGGILSPAGSGTIGTLNVNGTLDMATGSILAADGNATMTGTSLSVDNQSYQQLTSDLVKVSGAAALSGGTVDFHVADGTALKYGEAYTLVSAAGGVSGKYTNLSTNIVNDYTFMSPTLVYTANDVDLLMQRNGTSFSEAGNTRNERETGRGLDDLPDTSSVVKAMEQLNGNSARKGLDALSGEVHASARTALIQDSFFARQAVFDRLASADCDGPVDSTIRTADLKHRRRTDGHCYSDRAVMWGEAFGSLGSNSGDGNAASMHHSTAGFIMGADAPVADTWRVGGLISYGRSMFDVGSGRGSSGHSNNVTVGGYAGTHWGNLNLRLGATYTWDMISIRRNVAFQGFQNRLNSAYLGGTAQGFGELGYKFHMGNTTIEPFGNVAYVNLHTDGFQEHGGAAALRGQGIDTGVTFSTFGVHLASTFQAGRFLLTPHATLGYRHAFGLTIPTTHELFAAANSGNMDIAGVPLSIDAAVIDTGLSAKVSNRIDIGISYVGQYGNQSVDSGARAHFRLKF</sequence>
<dbReference type="GO" id="GO:0019867">
    <property type="term" value="C:outer membrane"/>
    <property type="evidence" value="ECO:0007669"/>
    <property type="project" value="InterPro"/>
</dbReference>
<dbReference type="NCBIfam" id="TIGR01414">
    <property type="entry name" value="autotrans_barl"/>
    <property type="match status" value="1"/>
</dbReference>
<feature type="domain" description="Autotransporter" evidence="3">
    <location>
        <begin position="618"/>
        <end position="897"/>
    </location>
</feature>
<evidence type="ECO:0000256" key="1">
    <source>
        <dbReference type="ARBA" id="ARBA00022729"/>
    </source>
</evidence>
<feature type="compositionally biased region" description="Basic and acidic residues" evidence="2">
    <location>
        <begin position="526"/>
        <end position="536"/>
    </location>
</feature>
<dbReference type="AlphaFoldDB" id="A0A318Q4G8"/>
<proteinExistence type="predicted"/>
<protein>
    <recommendedName>
        <fullName evidence="3">Autotransporter domain-containing protein</fullName>
    </recommendedName>
</protein>
<evidence type="ECO:0000313" key="4">
    <source>
        <dbReference type="EMBL" id="PYD74426.1"/>
    </source>
</evidence>
<dbReference type="EMBL" id="NOXG01000060">
    <property type="protein sequence ID" value="PYD74426.1"/>
    <property type="molecule type" value="Genomic_DNA"/>
</dbReference>
<dbReference type="Pfam" id="PF12951">
    <property type="entry name" value="PATR"/>
    <property type="match status" value="4"/>
</dbReference>
<dbReference type="InterPro" id="IPR013425">
    <property type="entry name" value="Autotrns_rpt"/>
</dbReference>